<dbReference type="Gene3D" id="3.40.50.11380">
    <property type="match status" value="1"/>
</dbReference>
<keyword evidence="3" id="KW-0808">Transferase</keyword>
<proteinExistence type="predicted"/>
<keyword evidence="2" id="KW-0328">Glycosyltransferase</keyword>
<dbReference type="Pfam" id="PF18254">
    <property type="entry name" value="HMw1_D2"/>
    <property type="match status" value="1"/>
</dbReference>
<evidence type="ECO:0000259" key="6">
    <source>
        <dbReference type="Pfam" id="PF18254"/>
    </source>
</evidence>
<protein>
    <submittedName>
        <fullName evidence="7">Uncharacterized protein</fullName>
    </submittedName>
</protein>
<name>A0A1H4ABC8_9BURK</name>
<evidence type="ECO:0000256" key="4">
    <source>
        <dbReference type="SAM" id="MobiDB-lite"/>
    </source>
</evidence>
<feature type="domain" description="HMW1" evidence="6">
    <location>
        <begin position="153"/>
        <end position="239"/>
    </location>
</feature>
<dbReference type="Proteomes" id="UP000198638">
    <property type="component" value="Unassembled WGS sequence"/>
</dbReference>
<reference evidence="8" key="1">
    <citation type="submission" date="2016-10" db="EMBL/GenBank/DDBJ databases">
        <authorList>
            <person name="Varghese N."/>
            <person name="Submissions S."/>
        </authorList>
    </citation>
    <scope>NUCLEOTIDE SEQUENCE [LARGE SCALE GENOMIC DNA]</scope>
    <source>
        <strain evidence="8">LMG 24000</strain>
    </source>
</reference>
<evidence type="ECO:0000256" key="1">
    <source>
        <dbReference type="ARBA" id="ARBA00004922"/>
    </source>
</evidence>
<evidence type="ECO:0000256" key="3">
    <source>
        <dbReference type="ARBA" id="ARBA00022679"/>
    </source>
</evidence>
<evidence type="ECO:0000313" key="8">
    <source>
        <dbReference type="Proteomes" id="UP000198638"/>
    </source>
</evidence>
<evidence type="ECO:0000313" key="7">
    <source>
        <dbReference type="EMBL" id="SEA33190.1"/>
    </source>
</evidence>
<evidence type="ECO:0000259" key="5">
    <source>
        <dbReference type="Pfam" id="PF18071"/>
    </source>
</evidence>
<gene>
    <name evidence="7" type="ORF">SAMN05192564_1011109</name>
</gene>
<comment type="pathway">
    <text evidence="1">Protein modification; protein glycosylation.</text>
</comment>
<dbReference type="Pfam" id="PF18071">
    <property type="entry name" value="HMW1C_N"/>
    <property type="match status" value="1"/>
</dbReference>
<dbReference type="InterPro" id="IPR041109">
    <property type="entry name" value="HMW1C_N"/>
</dbReference>
<dbReference type="Gene3D" id="3.40.50.2000">
    <property type="entry name" value="Glycogen Phosphorylase B"/>
    <property type="match status" value="1"/>
</dbReference>
<dbReference type="InterPro" id="IPR040542">
    <property type="entry name" value="HMW1_D2"/>
</dbReference>
<feature type="region of interest" description="Disordered" evidence="4">
    <location>
        <begin position="615"/>
        <end position="636"/>
    </location>
</feature>
<dbReference type="InterPro" id="IPR051939">
    <property type="entry name" value="Glycosyltr_41/O-GlcNAc_trsf"/>
</dbReference>
<dbReference type="STRING" id="83784.SAMN05192564_1011109"/>
<dbReference type="PANTHER" id="PTHR44835:SF1">
    <property type="entry name" value="PROTEIN O-GLCNAC TRANSFERASE"/>
    <property type="match status" value="1"/>
</dbReference>
<feature type="domain" description="HMW1C N-terminal" evidence="5">
    <location>
        <begin position="10"/>
        <end position="119"/>
    </location>
</feature>
<keyword evidence="8" id="KW-1185">Reference proteome</keyword>
<evidence type="ECO:0000256" key="2">
    <source>
        <dbReference type="ARBA" id="ARBA00022676"/>
    </source>
</evidence>
<accession>A0A1H4ABC8</accession>
<sequence length="636" mass="68662">MPMNMPQNLCLDLLEQRVHTGETGHALDQLVVILAHLRAKHGELGDGLSASSMEGLTADGQHARFLTRLAGAVSVLLANPGCVPTPSQYSALLGLHPWIGAIFAATALGNADHVACYLGGRGAENDTAPRQDLARAKRWLLYSNESGLALDLDALWVENRTLAAGLALALLSPEFQGSPAAHAKREALLAWLPGKLAQVDDLDSLPTDILHNVYMYCSYADSPARHAIKKDINVLVRRKLAWLGLADLDPVPGRSPGRGRKKPLMIVVAEWFWGGHSIYRTHSRAIEAARQHFEVVGFGFGYAVDAAGRAIFDRFIELEEPDYIGECLGTIRAFAKAHGAQVLYMPSVGMFVLTVFLSNLRVAPLQVAGLGHPATTHSAQIDYVSVEEDYVGDPACFSETLLTLPADGQPYRPSAALPGIVACVPARRSVVKIVVTASAMKINPRFLEACAQIQKRAGVPVQFHFMTGTRNGMQHAHMRTVIARVLPGAHVHGFHDYAAYLARVHDADMFISPFPFGNTNGIVDAFTVGLPGVCKTGPEVFEHIDGAMFARAGMPSWTIAGTVDAYIEAAVRLATEHGERETLRQRLIEGKVAGRFFAGNAARLGERLARCVRPARRGKPANAQPANAQPAMHEAL</sequence>
<dbReference type="EMBL" id="FNRQ01000001">
    <property type="protein sequence ID" value="SEA33190.1"/>
    <property type="molecule type" value="Genomic_DNA"/>
</dbReference>
<dbReference type="AlphaFoldDB" id="A0A1H4ABC8"/>
<dbReference type="PANTHER" id="PTHR44835">
    <property type="entry name" value="UDP-N-ACETYLGLUCOSAMINE--PEPTIDE N-ACETYLGLUCOSAMINYLTRANSFERASE SPINDLY-RELATED"/>
    <property type="match status" value="1"/>
</dbReference>
<organism evidence="7 8">
    <name type="scientific">Paraburkholderia sartisoli</name>
    <dbReference type="NCBI Taxonomy" id="83784"/>
    <lineage>
        <taxon>Bacteria</taxon>
        <taxon>Pseudomonadati</taxon>
        <taxon>Pseudomonadota</taxon>
        <taxon>Betaproteobacteria</taxon>
        <taxon>Burkholderiales</taxon>
        <taxon>Burkholderiaceae</taxon>
        <taxon>Paraburkholderia</taxon>
    </lineage>
</organism>
<feature type="compositionally biased region" description="Low complexity" evidence="4">
    <location>
        <begin position="620"/>
        <end position="636"/>
    </location>
</feature>
<dbReference type="GO" id="GO:0016757">
    <property type="term" value="F:glycosyltransferase activity"/>
    <property type="evidence" value="ECO:0007669"/>
    <property type="project" value="UniProtKB-KW"/>
</dbReference>